<evidence type="ECO:0000313" key="2">
    <source>
        <dbReference type="WBParaSite" id="PS1159_v2.g22639.t1"/>
    </source>
</evidence>
<accession>A0AC35FZN8</accession>
<protein>
    <submittedName>
        <fullName evidence="2">Uncharacterized protein</fullName>
    </submittedName>
</protein>
<sequence length="480" mass="53172">MVSNINEMFSIGNFTNSSIPSSTTTPSSESNCWTTFNGSTPIAAAAATTTTTASSPPTSSTIGTLSPQEYKLFEIKTEQMSPINSSCHSNNSGPNSAMTIDSKEGILGSLNNPLSEPQRPQSDLNVYSKCTVCEDVADGYHFSALSCAACSAFFRRSIADQKTYACVTRNCNVSINSRKHGVICRYCRFQKCIFAGMCPDEVQGKRNKILPESPGRSSPASVSAAPYPTITTLRRARGPNVPLLNEMSGARRTLGNHRMMNINCPPTTTNPSTPSTTTISKNPFTMLEKEFVLFKKFCEQVGMLNGFITESDHWQFSTELQNLFLTWVIFESVHATIRFGGIQTNRAYSGDLSNIDIDESSLMAYLSDGNTRDAASMARFAYPVLQFFNMNLCRNVQNMRLDEKEAAALMSLLLINQIKSRPVEPFKHQIFKELGEHYRNYEVDASVRLANIVLIISTFDEALGKAKEFLTCWNLFSFKF</sequence>
<dbReference type="Proteomes" id="UP000887580">
    <property type="component" value="Unplaced"/>
</dbReference>
<dbReference type="WBParaSite" id="PS1159_v2.g22639.t1">
    <property type="protein sequence ID" value="PS1159_v2.g22639.t1"/>
    <property type="gene ID" value="PS1159_v2.g22639"/>
</dbReference>
<proteinExistence type="predicted"/>
<evidence type="ECO:0000313" key="1">
    <source>
        <dbReference type="Proteomes" id="UP000887580"/>
    </source>
</evidence>
<reference evidence="2" key="1">
    <citation type="submission" date="2022-11" db="UniProtKB">
        <authorList>
            <consortium name="WormBaseParasite"/>
        </authorList>
    </citation>
    <scope>IDENTIFICATION</scope>
</reference>
<organism evidence="1 2">
    <name type="scientific">Panagrolaimus sp. PS1159</name>
    <dbReference type="NCBI Taxonomy" id="55785"/>
    <lineage>
        <taxon>Eukaryota</taxon>
        <taxon>Metazoa</taxon>
        <taxon>Ecdysozoa</taxon>
        <taxon>Nematoda</taxon>
        <taxon>Chromadorea</taxon>
        <taxon>Rhabditida</taxon>
        <taxon>Tylenchina</taxon>
        <taxon>Panagrolaimomorpha</taxon>
        <taxon>Panagrolaimoidea</taxon>
        <taxon>Panagrolaimidae</taxon>
        <taxon>Panagrolaimus</taxon>
    </lineage>
</organism>
<name>A0AC35FZN8_9BILA</name>